<evidence type="ECO:0000313" key="2">
    <source>
        <dbReference type="EMBL" id="KAK6745556.1"/>
    </source>
</evidence>
<comment type="caution">
    <text evidence="2">The sequence shown here is derived from an EMBL/GenBank/DDBJ whole genome shotgun (WGS) entry which is preliminary data.</text>
</comment>
<evidence type="ECO:0000313" key="3">
    <source>
        <dbReference type="Proteomes" id="UP001303046"/>
    </source>
</evidence>
<proteinExistence type="predicted"/>
<name>A0ABR1D817_NECAM</name>
<evidence type="ECO:0000256" key="1">
    <source>
        <dbReference type="SAM" id="MobiDB-lite"/>
    </source>
</evidence>
<gene>
    <name evidence="2" type="primary">Necator_chrIII.g12731</name>
    <name evidence="2" type="ORF">RB195_011964</name>
</gene>
<feature type="compositionally biased region" description="Basic and acidic residues" evidence="1">
    <location>
        <begin position="1"/>
        <end position="26"/>
    </location>
</feature>
<feature type="region of interest" description="Disordered" evidence="1">
    <location>
        <begin position="1"/>
        <end position="91"/>
    </location>
</feature>
<reference evidence="2 3" key="1">
    <citation type="submission" date="2023-08" db="EMBL/GenBank/DDBJ databases">
        <title>A Necator americanus chromosomal reference genome.</title>
        <authorList>
            <person name="Ilik V."/>
            <person name="Petrzelkova K.J."/>
            <person name="Pardy F."/>
            <person name="Fuh T."/>
            <person name="Niatou-Singa F.S."/>
            <person name="Gouil Q."/>
            <person name="Baker L."/>
            <person name="Ritchie M.E."/>
            <person name="Jex A.R."/>
            <person name="Gazzola D."/>
            <person name="Li H."/>
            <person name="Toshio Fujiwara R."/>
            <person name="Zhan B."/>
            <person name="Aroian R.V."/>
            <person name="Pafco B."/>
            <person name="Schwarz E.M."/>
        </authorList>
    </citation>
    <scope>NUCLEOTIDE SEQUENCE [LARGE SCALE GENOMIC DNA]</scope>
    <source>
        <strain evidence="2 3">Aroian</strain>
        <tissue evidence="2">Whole animal</tissue>
    </source>
</reference>
<dbReference type="Proteomes" id="UP001303046">
    <property type="component" value="Unassembled WGS sequence"/>
</dbReference>
<keyword evidence="3" id="KW-1185">Reference proteome</keyword>
<accession>A0ABR1D817</accession>
<feature type="compositionally biased region" description="Basic and acidic residues" evidence="1">
    <location>
        <begin position="50"/>
        <end position="73"/>
    </location>
</feature>
<feature type="compositionally biased region" description="Low complexity" evidence="1">
    <location>
        <begin position="74"/>
        <end position="91"/>
    </location>
</feature>
<protein>
    <submittedName>
        <fullName evidence="2">Uncharacterized protein</fullName>
    </submittedName>
</protein>
<organism evidence="2 3">
    <name type="scientific">Necator americanus</name>
    <name type="common">Human hookworm</name>
    <dbReference type="NCBI Taxonomy" id="51031"/>
    <lineage>
        <taxon>Eukaryota</taxon>
        <taxon>Metazoa</taxon>
        <taxon>Ecdysozoa</taxon>
        <taxon>Nematoda</taxon>
        <taxon>Chromadorea</taxon>
        <taxon>Rhabditida</taxon>
        <taxon>Rhabditina</taxon>
        <taxon>Rhabditomorpha</taxon>
        <taxon>Strongyloidea</taxon>
        <taxon>Ancylostomatidae</taxon>
        <taxon>Bunostominae</taxon>
        <taxon>Necator</taxon>
    </lineage>
</organism>
<dbReference type="EMBL" id="JAVFWL010000003">
    <property type="protein sequence ID" value="KAK6745556.1"/>
    <property type="molecule type" value="Genomic_DNA"/>
</dbReference>
<sequence length="91" mass="10341">MAKRDSETKERERVDCSDVKPDERPNGMETTCAHASVSKQGGRRTSVHIKQTETETLRIGRTDGRRDRREARPSSRTSPPASVTVSYRFSY</sequence>